<dbReference type="EMBL" id="BAFK01000039">
    <property type="protein sequence ID" value="GAB60716.1"/>
    <property type="molecule type" value="Genomic_DNA"/>
</dbReference>
<gene>
    <name evidence="1" type="ORF">RNAN_3742</name>
</gene>
<name>I1E338_9GAMM</name>
<evidence type="ECO:0000313" key="2">
    <source>
        <dbReference type="Proteomes" id="UP000004374"/>
    </source>
</evidence>
<dbReference type="Gene3D" id="3.40.50.1820">
    <property type="entry name" value="alpha/beta hydrolase"/>
    <property type="match status" value="1"/>
</dbReference>
<dbReference type="Proteomes" id="UP000004374">
    <property type="component" value="Unassembled WGS sequence"/>
</dbReference>
<comment type="caution">
    <text evidence="1">The sequence shown here is derived from an EMBL/GenBank/DDBJ whole genome shotgun (WGS) entry which is preliminary data.</text>
</comment>
<proteinExistence type="predicted"/>
<dbReference type="SUPFAM" id="SSF53474">
    <property type="entry name" value="alpha/beta-Hydrolases"/>
    <property type="match status" value="1"/>
</dbReference>
<dbReference type="OrthoDB" id="249225at2"/>
<sequence length="278" mass="30801">MQTDLTASLNQPGFLALSRGKVFLHTTQATQATSAAMVILPPFAEEMNKTRHLLSATMRKLAAVGVSCFMLDHYGTGDSEGDLDSATTIIWRQDLLALLNLLKAAGYQQVSFIAVRFGAIQLFDLLHQNTLPLTAEKIALWQPMFDVAKFWQQFVRIKVAEAMAGGVKLSQAELEQQLLGGATVEIAGYPISRAFYQSLTELQSTFPPQLAQCQLSWFETSQLNAVALPVQKKLEQLQHVTAVNFIQLKAEPYWQTTELARADALMTHTLEQFNRGGL</sequence>
<organism evidence="1 2">
    <name type="scientific">Rheinheimera nanhaiensis E407-8</name>
    <dbReference type="NCBI Taxonomy" id="562729"/>
    <lineage>
        <taxon>Bacteria</taxon>
        <taxon>Pseudomonadati</taxon>
        <taxon>Pseudomonadota</taxon>
        <taxon>Gammaproteobacteria</taxon>
        <taxon>Chromatiales</taxon>
        <taxon>Chromatiaceae</taxon>
        <taxon>Rheinheimera</taxon>
    </lineage>
</organism>
<dbReference type="RefSeq" id="WP_008224528.1">
    <property type="nucleotide sequence ID" value="NZ_BAFK01000039.1"/>
</dbReference>
<accession>I1E338</accession>
<dbReference type="STRING" id="562729.RNAN_3742"/>
<reference evidence="1 2" key="1">
    <citation type="journal article" date="2012" name="J. Bacteriol.">
        <title>Genome Sequence of the Protease-Producing Bacterium Rheinheimera nanhaiensis E407-8T, Isolated from Deep-Sea Sediment of the South China Sea.</title>
        <authorList>
            <person name="Zhang X.-Y."/>
            <person name="Zhang Y.-J."/>
            <person name="Qin Q.-L."/>
            <person name="Xie B.-B."/>
            <person name="Chen X.-L."/>
            <person name="Zhou B.-C."/>
            <person name="Zhang Y.-Z."/>
        </authorList>
    </citation>
    <scope>NUCLEOTIDE SEQUENCE [LARGE SCALE GENOMIC DNA]</scope>
    <source>
        <strain evidence="1 2">E407-8</strain>
    </source>
</reference>
<protein>
    <submittedName>
        <fullName evidence="1">Uncharacterized protein</fullName>
    </submittedName>
</protein>
<keyword evidence="2" id="KW-1185">Reference proteome</keyword>
<evidence type="ECO:0000313" key="1">
    <source>
        <dbReference type="EMBL" id="GAB60716.1"/>
    </source>
</evidence>
<dbReference type="AlphaFoldDB" id="I1E338"/>
<dbReference type="InterPro" id="IPR029058">
    <property type="entry name" value="AB_hydrolase_fold"/>
</dbReference>